<reference evidence="1" key="1">
    <citation type="journal article" date="2014" name="Front. Microbiol.">
        <title>High frequency of phylogenetically diverse reductive dehalogenase-homologous genes in deep subseafloor sedimentary metagenomes.</title>
        <authorList>
            <person name="Kawai M."/>
            <person name="Futagami T."/>
            <person name="Toyoda A."/>
            <person name="Takaki Y."/>
            <person name="Nishi S."/>
            <person name="Hori S."/>
            <person name="Arai W."/>
            <person name="Tsubouchi T."/>
            <person name="Morono Y."/>
            <person name="Uchiyama I."/>
            <person name="Ito T."/>
            <person name="Fujiyama A."/>
            <person name="Inagaki F."/>
            <person name="Takami H."/>
        </authorList>
    </citation>
    <scope>NUCLEOTIDE SEQUENCE</scope>
    <source>
        <strain evidence="1">Expedition CK06-06</strain>
    </source>
</reference>
<accession>X1BL22</accession>
<proteinExistence type="predicted"/>
<comment type="caution">
    <text evidence="1">The sequence shown here is derived from an EMBL/GenBank/DDBJ whole genome shotgun (WGS) entry which is preliminary data.</text>
</comment>
<evidence type="ECO:0008006" key="2">
    <source>
        <dbReference type="Google" id="ProtNLM"/>
    </source>
</evidence>
<dbReference type="AlphaFoldDB" id="X1BL22"/>
<dbReference type="InterPro" id="IPR024524">
    <property type="entry name" value="DUF3800"/>
</dbReference>
<name>X1BL22_9ZZZZ</name>
<gene>
    <name evidence="1" type="ORF">S01H4_47014</name>
</gene>
<dbReference type="Pfam" id="PF12686">
    <property type="entry name" value="DUF3800"/>
    <property type="match status" value="1"/>
</dbReference>
<feature type="non-terminal residue" evidence="1">
    <location>
        <position position="209"/>
    </location>
</feature>
<organism evidence="1">
    <name type="scientific">marine sediment metagenome</name>
    <dbReference type="NCBI Taxonomy" id="412755"/>
    <lineage>
        <taxon>unclassified sequences</taxon>
        <taxon>metagenomes</taxon>
        <taxon>ecological metagenomes</taxon>
    </lineage>
</organism>
<sequence length="209" mass="24931">MITSNDKKREIFPKYRLYIDEAGDHGFGSLNIIKHRYLGLAGSIFERRNDYIKAVDDMKELKRKYWPDADPDEPVIFHRNIMIRQQGYFSIFKDINKKTDFDEDLLSYLNEQKYTVIVVVIDKKGQKDGYTTPYHPYHFSLVVILERYCGWLRFFETVGDVLAESRGGTEDRKLKEEFREIYEKGKSYHYHTYYPASFFQEALTSQKIK</sequence>
<protein>
    <recommendedName>
        <fullName evidence="2">DUF3800 domain-containing protein</fullName>
    </recommendedName>
</protein>
<evidence type="ECO:0000313" key="1">
    <source>
        <dbReference type="EMBL" id="GAG95720.1"/>
    </source>
</evidence>
<dbReference type="EMBL" id="BART01026340">
    <property type="protein sequence ID" value="GAG95720.1"/>
    <property type="molecule type" value="Genomic_DNA"/>
</dbReference>